<evidence type="ECO:0000313" key="1">
    <source>
        <dbReference type="EMBL" id="HJD34164.1"/>
    </source>
</evidence>
<name>A0A9D2R4L9_9FIRM</name>
<dbReference type="Proteomes" id="UP000823897">
    <property type="component" value="Unassembled WGS sequence"/>
</dbReference>
<dbReference type="EMBL" id="DWUV01000120">
    <property type="protein sequence ID" value="HJD34164.1"/>
    <property type="molecule type" value="Genomic_DNA"/>
</dbReference>
<protein>
    <submittedName>
        <fullName evidence="1">TIGR02646 family protein</fullName>
    </submittedName>
</protein>
<comment type="caution">
    <text evidence="1">The sequence shown here is derived from an EMBL/GenBank/DDBJ whole genome shotgun (WGS) entry which is preliminary data.</text>
</comment>
<reference evidence="1" key="1">
    <citation type="journal article" date="2021" name="PeerJ">
        <title>Extensive microbial diversity within the chicken gut microbiome revealed by metagenomics and culture.</title>
        <authorList>
            <person name="Gilroy R."/>
            <person name="Ravi A."/>
            <person name="Getino M."/>
            <person name="Pursley I."/>
            <person name="Horton D.L."/>
            <person name="Alikhan N.F."/>
            <person name="Baker D."/>
            <person name="Gharbi K."/>
            <person name="Hall N."/>
            <person name="Watson M."/>
            <person name="Adriaenssens E.M."/>
            <person name="Foster-Nyarko E."/>
            <person name="Jarju S."/>
            <person name="Secka A."/>
            <person name="Antonio M."/>
            <person name="Oren A."/>
            <person name="Chaudhuri R.R."/>
            <person name="La Ragione R."/>
            <person name="Hildebrand F."/>
            <person name="Pallen M.J."/>
        </authorList>
    </citation>
    <scope>NUCLEOTIDE SEQUENCE</scope>
    <source>
        <strain evidence="1">ChiGjej3B3-11674</strain>
    </source>
</reference>
<sequence length="224" mass="26306">MALHPKRRYAVSQEFDLLPKEEIRQSLLEEQRYLCAYCMKRIKNDGLHTTIEHWEPLSVNKDKALEYDNMLAVCDGGRKADLTGNVQRILCCDASKDEKEIAIDPTDERQMKLIKYKTNGEIYTDPEDKRLETDINQVLNLNGLRDQNGELIADTSTQLLKGRRDAYEQCRTFFRMLDQKNKFTSNMIKKRIDAIEKQDEMPEYAGVTLFFLKNKYRELRNRGL</sequence>
<proteinExistence type="predicted"/>
<reference evidence="1" key="2">
    <citation type="submission" date="2021-04" db="EMBL/GenBank/DDBJ databases">
        <authorList>
            <person name="Gilroy R."/>
        </authorList>
    </citation>
    <scope>NUCLEOTIDE SEQUENCE</scope>
    <source>
        <strain evidence="1">ChiGjej3B3-11674</strain>
    </source>
</reference>
<gene>
    <name evidence="1" type="ORF">H9911_06460</name>
</gene>
<dbReference type="Gene3D" id="1.10.30.50">
    <property type="match status" value="1"/>
</dbReference>
<organism evidence="1 2">
    <name type="scientific">Candidatus Mediterraneibacter tabaqchaliae</name>
    <dbReference type="NCBI Taxonomy" id="2838689"/>
    <lineage>
        <taxon>Bacteria</taxon>
        <taxon>Bacillati</taxon>
        <taxon>Bacillota</taxon>
        <taxon>Clostridia</taxon>
        <taxon>Lachnospirales</taxon>
        <taxon>Lachnospiraceae</taxon>
        <taxon>Mediterraneibacter</taxon>
    </lineage>
</organism>
<dbReference type="NCBIfam" id="TIGR02646">
    <property type="entry name" value="retron system putative HNH endonuclease"/>
    <property type="match status" value="1"/>
</dbReference>
<dbReference type="InterPro" id="IPR013467">
    <property type="entry name" value="HNH78-like"/>
</dbReference>
<evidence type="ECO:0000313" key="2">
    <source>
        <dbReference type="Proteomes" id="UP000823897"/>
    </source>
</evidence>
<dbReference type="AlphaFoldDB" id="A0A9D2R4L9"/>
<accession>A0A9D2R4L9</accession>